<proteinExistence type="predicted"/>
<evidence type="ECO:0000259" key="1">
    <source>
        <dbReference type="SMART" id="SM00421"/>
    </source>
</evidence>
<feature type="domain" description="HTH luxR-type" evidence="1">
    <location>
        <begin position="49"/>
        <end position="103"/>
    </location>
</feature>
<sequence length="121" mass="13544">MLSALSVRPPAGDEFDGDCRLMRQPQVVDLFHQRFEELWAAVDPWNGERNVLAERVLRMLAAGLQDEQIAAQLGITPRAVRRHVAKAMADAGAETRFQLGVLYADRYRARSHPGNSGVRHP</sequence>
<dbReference type="CDD" id="cd06170">
    <property type="entry name" value="LuxR_C_like"/>
    <property type="match status" value="1"/>
</dbReference>
<evidence type="ECO:0000313" key="3">
    <source>
        <dbReference type="Proteomes" id="UP001415169"/>
    </source>
</evidence>
<organism evidence="2 3">
    <name type="scientific">Gryllotalpicola daejeonensis</name>
    <dbReference type="NCBI Taxonomy" id="993087"/>
    <lineage>
        <taxon>Bacteria</taxon>
        <taxon>Bacillati</taxon>
        <taxon>Actinomycetota</taxon>
        <taxon>Actinomycetes</taxon>
        <taxon>Micrococcales</taxon>
        <taxon>Microbacteriaceae</taxon>
        <taxon>Gryllotalpicola</taxon>
    </lineage>
</organism>
<dbReference type="Gene3D" id="1.10.10.10">
    <property type="entry name" value="Winged helix-like DNA-binding domain superfamily/Winged helix DNA-binding domain"/>
    <property type="match status" value="1"/>
</dbReference>
<evidence type="ECO:0000313" key="2">
    <source>
        <dbReference type="EMBL" id="GAA4163606.1"/>
    </source>
</evidence>
<protein>
    <recommendedName>
        <fullName evidence="1">HTH luxR-type domain-containing protein</fullName>
    </recommendedName>
</protein>
<gene>
    <name evidence="2" type="ORF">GCM10022286_24310</name>
</gene>
<dbReference type="InterPro" id="IPR016032">
    <property type="entry name" value="Sig_transdc_resp-reg_C-effctor"/>
</dbReference>
<dbReference type="InterPro" id="IPR000792">
    <property type="entry name" value="Tscrpt_reg_LuxR_C"/>
</dbReference>
<dbReference type="EMBL" id="BAABBV010000001">
    <property type="protein sequence ID" value="GAA4163606.1"/>
    <property type="molecule type" value="Genomic_DNA"/>
</dbReference>
<accession>A0ABP7ZLV2</accession>
<keyword evidence="3" id="KW-1185">Reference proteome</keyword>
<reference evidence="2" key="1">
    <citation type="journal article" date="2014" name="Int. J. Syst. Evol. Microbiol.">
        <title>Complete genome of a new Firmicutes species belonging to the dominant human colonic microbiota ('Ruminococcus bicirculans') reveals two chromosomes and a selective capacity to utilize plant glucans.</title>
        <authorList>
            <consortium name="NISC Comparative Sequencing Program"/>
            <person name="Wegmann U."/>
            <person name="Louis P."/>
            <person name="Goesmann A."/>
            <person name="Henrissat B."/>
            <person name="Duncan S.H."/>
            <person name="Flint H.J."/>
        </authorList>
    </citation>
    <scope>NUCLEOTIDE SEQUENCE</scope>
    <source>
        <strain evidence="2">JCM 17590</strain>
    </source>
</reference>
<dbReference type="InterPro" id="IPR036388">
    <property type="entry name" value="WH-like_DNA-bd_sf"/>
</dbReference>
<name>A0ABP7ZLV2_9MICO</name>
<dbReference type="Proteomes" id="UP001415169">
    <property type="component" value="Unassembled WGS sequence"/>
</dbReference>
<dbReference type="SMART" id="SM00421">
    <property type="entry name" value="HTH_LUXR"/>
    <property type="match status" value="1"/>
</dbReference>
<comment type="caution">
    <text evidence="2">The sequence shown here is derived from an EMBL/GenBank/DDBJ whole genome shotgun (WGS) entry which is preliminary data.</text>
</comment>
<dbReference type="RefSeq" id="WP_344792057.1">
    <property type="nucleotide sequence ID" value="NZ_BAABBV010000001.1"/>
</dbReference>
<reference evidence="2" key="2">
    <citation type="submission" date="2023-12" db="EMBL/GenBank/DDBJ databases">
        <authorList>
            <person name="Sun Q."/>
            <person name="Inoue M."/>
        </authorList>
    </citation>
    <scope>NUCLEOTIDE SEQUENCE</scope>
    <source>
        <strain evidence="2">JCM 17590</strain>
    </source>
</reference>
<dbReference type="SUPFAM" id="SSF46894">
    <property type="entry name" value="C-terminal effector domain of the bipartite response regulators"/>
    <property type="match status" value="1"/>
</dbReference>
<dbReference type="Pfam" id="PF00196">
    <property type="entry name" value="GerE"/>
    <property type="match status" value="1"/>
</dbReference>